<dbReference type="GO" id="GO:0031071">
    <property type="term" value="F:cysteine desulfurase activity"/>
    <property type="evidence" value="ECO:0007669"/>
    <property type="project" value="UniProtKB-ARBA"/>
</dbReference>
<evidence type="ECO:0000256" key="3">
    <source>
        <dbReference type="ARBA" id="ARBA00022723"/>
    </source>
</evidence>
<evidence type="ECO:0000256" key="2">
    <source>
        <dbReference type="ARBA" id="ARBA00006490"/>
    </source>
</evidence>
<dbReference type="InterPro" id="IPR000192">
    <property type="entry name" value="Aminotrans_V_dom"/>
</dbReference>
<keyword evidence="6" id="KW-0411">Iron-sulfur</keyword>
<gene>
    <name evidence="9" type="ORF">SAMN05192532_1039</name>
</gene>
<keyword evidence="5" id="KW-0408">Iron</keyword>
<dbReference type="InterPro" id="IPR015424">
    <property type="entry name" value="PyrdxlP-dep_Trfase"/>
</dbReference>
<evidence type="ECO:0000313" key="10">
    <source>
        <dbReference type="Proteomes" id="UP000199516"/>
    </source>
</evidence>
<comment type="similarity">
    <text evidence="2">Belongs to the class-V pyridoxal-phosphate-dependent aminotransferase family. NifS/IscS subfamily.</text>
</comment>
<name>A0A1I2CJ93_9BACI</name>
<dbReference type="PIRSF" id="PIRSF005572">
    <property type="entry name" value="NifS"/>
    <property type="match status" value="1"/>
</dbReference>
<dbReference type="InterPro" id="IPR020578">
    <property type="entry name" value="Aminotrans_V_PyrdxlP_BS"/>
</dbReference>
<evidence type="ECO:0000256" key="4">
    <source>
        <dbReference type="ARBA" id="ARBA00022898"/>
    </source>
</evidence>
<dbReference type="PANTHER" id="PTHR11601">
    <property type="entry name" value="CYSTEINE DESULFURYLASE FAMILY MEMBER"/>
    <property type="match status" value="1"/>
</dbReference>
<dbReference type="Proteomes" id="UP000199516">
    <property type="component" value="Unassembled WGS sequence"/>
</dbReference>
<dbReference type="EMBL" id="FONT01000003">
    <property type="protein sequence ID" value="SFE67790.1"/>
    <property type="molecule type" value="Genomic_DNA"/>
</dbReference>
<dbReference type="FunFam" id="3.40.640.10:FF:000084">
    <property type="entry name" value="IscS-like cysteine desulfurase"/>
    <property type="match status" value="1"/>
</dbReference>
<reference evidence="9 10" key="1">
    <citation type="submission" date="2016-10" db="EMBL/GenBank/DDBJ databases">
        <authorList>
            <person name="de Groot N.N."/>
        </authorList>
    </citation>
    <scope>NUCLEOTIDE SEQUENCE [LARGE SCALE GENOMIC DNA]</scope>
    <source>
        <strain evidence="9 10">DSM 23995</strain>
    </source>
</reference>
<evidence type="ECO:0000256" key="6">
    <source>
        <dbReference type="ARBA" id="ARBA00023014"/>
    </source>
</evidence>
<dbReference type="STRING" id="930128.SAMN05192532_1039"/>
<sequence length="384" mass="42307">MVYLDNSATTKPWPAVMKSYEQAAVSYFGNPSSLHRLGSDAETLLKKARESLASLLQVKSEELIFTSGGTEGNNLAIKGIALQHQNRGKHIITSSVEHPSVKEAFSDLQAFGFEVTYVPVDKEGKVHPDEVEKAIRQDTILVSIIHVNNEMGTIQPIEEIGNRLKKYPKLYFHTDHVQGAGLLPLNFQDCYVDMATISGHKFHGLKGTGLLYKREGVVLSPLFHGGGQEQELRPGTENVPGVVAMAKALRLTREQLQSNSNRLVTMKDYLMDSLLNLEEAKVNTPIESSAMHIVNVSFPGMKPEVIVQSLTKRGFHISTKSACSSKLEEPSEVIQAAGLGLERAKSAVRISLSIDTEEQDVKEFVDQLKETLTEMNKVLGAKRS</sequence>
<dbReference type="Gene3D" id="3.90.1150.10">
    <property type="entry name" value="Aspartate Aminotransferase, domain 1"/>
    <property type="match status" value="1"/>
</dbReference>
<evidence type="ECO:0000313" key="9">
    <source>
        <dbReference type="EMBL" id="SFE67790.1"/>
    </source>
</evidence>
<dbReference type="Gene3D" id="3.40.640.10">
    <property type="entry name" value="Type I PLP-dependent aspartate aminotransferase-like (Major domain)"/>
    <property type="match status" value="1"/>
</dbReference>
<evidence type="ECO:0000256" key="7">
    <source>
        <dbReference type="RuleBase" id="RU004504"/>
    </source>
</evidence>
<evidence type="ECO:0000256" key="1">
    <source>
        <dbReference type="ARBA" id="ARBA00001933"/>
    </source>
</evidence>
<dbReference type="InterPro" id="IPR015421">
    <property type="entry name" value="PyrdxlP-dep_Trfase_major"/>
</dbReference>
<proteinExistence type="inferred from homology"/>
<feature type="domain" description="Aminotransferase class V" evidence="8">
    <location>
        <begin position="2"/>
        <end position="364"/>
    </location>
</feature>
<dbReference type="SUPFAM" id="SSF53383">
    <property type="entry name" value="PLP-dependent transferases"/>
    <property type="match status" value="1"/>
</dbReference>
<accession>A0A1I2CJ93</accession>
<dbReference type="PROSITE" id="PS00595">
    <property type="entry name" value="AA_TRANSFER_CLASS_5"/>
    <property type="match status" value="1"/>
</dbReference>
<dbReference type="Pfam" id="PF00266">
    <property type="entry name" value="Aminotran_5"/>
    <property type="match status" value="1"/>
</dbReference>
<dbReference type="GO" id="GO:0046872">
    <property type="term" value="F:metal ion binding"/>
    <property type="evidence" value="ECO:0007669"/>
    <property type="project" value="UniProtKB-KW"/>
</dbReference>
<protein>
    <submittedName>
        <fullName evidence="9">Cysteine desulfurase</fullName>
    </submittedName>
</protein>
<dbReference type="PANTHER" id="PTHR11601:SF50">
    <property type="entry name" value="CYSTEINE DESULFURASE ISCS 2-RELATED"/>
    <property type="match status" value="1"/>
</dbReference>
<dbReference type="NCBIfam" id="NF002806">
    <property type="entry name" value="PRK02948.1"/>
    <property type="match status" value="1"/>
</dbReference>
<dbReference type="InterPro" id="IPR015422">
    <property type="entry name" value="PyrdxlP-dep_Trfase_small"/>
</dbReference>
<dbReference type="OrthoDB" id="9808002at2"/>
<dbReference type="Gene3D" id="1.10.260.50">
    <property type="match status" value="1"/>
</dbReference>
<keyword evidence="4" id="KW-0663">Pyridoxal phosphate</keyword>
<organism evidence="9 10">
    <name type="scientific">Alteribacillus iranensis</name>
    <dbReference type="NCBI Taxonomy" id="930128"/>
    <lineage>
        <taxon>Bacteria</taxon>
        <taxon>Bacillati</taxon>
        <taxon>Bacillota</taxon>
        <taxon>Bacilli</taxon>
        <taxon>Bacillales</taxon>
        <taxon>Bacillaceae</taxon>
        <taxon>Alteribacillus</taxon>
    </lineage>
</organism>
<dbReference type="InterPro" id="IPR016454">
    <property type="entry name" value="Cysteine_dSase"/>
</dbReference>
<keyword evidence="10" id="KW-1185">Reference proteome</keyword>
<evidence type="ECO:0000256" key="5">
    <source>
        <dbReference type="ARBA" id="ARBA00023004"/>
    </source>
</evidence>
<dbReference type="RefSeq" id="WP_091659910.1">
    <property type="nucleotide sequence ID" value="NZ_FONT01000003.1"/>
</dbReference>
<dbReference type="AlphaFoldDB" id="A0A1I2CJ93"/>
<dbReference type="GO" id="GO:0051536">
    <property type="term" value="F:iron-sulfur cluster binding"/>
    <property type="evidence" value="ECO:0007669"/>
    <property type="project" value="UniProtKB-KW"/>
</dbReference>
<keyword evidence="3" id="KW-0479">Metal-binding</keyword>
<evidence type="ECO:0000259" key="8">
    <source>
        <dbReference type="Pfam" id="PF00266"/>
    </source>
</evidence>
<comment type="cofactor">
    <cofactor evidence="1 7">
        <name>pyridoxal 5'-phosphate</name>
        <dbReference type="ChEBI" id="CHEBI:597326"/>
    </cofactor>
</comment>